<accession>A0AAV2CG86</accession>
<evidence type="ECO:0000256" key="1">
    <source>
        <dbReference type="SAM" id="MobiDB-lite"/>
    </source>
</evidence>
<name>A0AAV2CG86_9ROSI</name>
<feature type="compositionally biased region" description="Low complexity" evidence="1">
    <location>
        <begin position="27"/>
        <end position="36"/>
    </location>
</feature>
<sequence length="81" mass="8606">MPRPPPLVPRRRGGGASSSPNEKRTTSAAPPSAVSAKVLQGDRDGSSSASVILRRISVADDYDADEGCREEEEDPSELSPW</sequence>
<organism evidence="2 3">
    <name type="scientific">Linum trigynum</name>
    <dbReference type="NCBI Taxonomy" id="586398"/>
    <lineage>
        <taxon>Eukaryota</taxon>
        <taxon>Viridiplantae</taxon>
        <taxon>Streptophyta</taxon>
        <taxon>Embryophyta</taxon>
        <taxon>Tracheophyta</taxon>
        <taxon>Spermatophyta</taxon>
        <taxon>Magnoliopsida</taxon>
        <taxon>eudicotyledons</taxon>
        <taxon>Gunneridae</taxon>
        <taxon>Pentapetalae</taxon>
        <taxon>rosids</taxon>
        <taxon>fabids</taxon>
        <taxon>Malpighiales</taxon>
        <taxon>Linaceae</taxon>
        <taxon>Linum</taxon>
    </lineage>
</organism>
<reference evidence="2 3" key="1">
    <citation type="submission" date="2024-04" db="EMBL/GenBank/DDBJ databases">
        <authorList>
            <person name="Fracassetti M."/>
        </authorList>
    </citation>
    <scope>NUCLEOTIDE SEQUENCE [LARGE SCALE GENOMIC DNA]</scope>
</reference>
<proteinExistence type="predicted"/>
<evidence type="ECO:0000313" key="3">
    <source>
        <dbReference type="Proteomes" id="UP001497516"/>
    </source>
</evidence>
<gene>
    <name evidence="2" type="ORF">LTRI10_LOCUS3308</name>
</gene>
<feature type="compositionally biased region" description="Acidic residues" evidence="1">
    <location>
        <begin position="60"/>
        <end position="81"/>
    </location>
</feature>
<dbReference type="AlphaFoldDB" id="A0AAV2CG86"/>
<feature type="region of interest" description="Disordered" evidence="1">
    <location>
        <begin position="1"/>
        <end position="81"/>
    </location>
</feature>
<protein>
    <submittedName>
        <fullName evidence="2">Uncharacterized protein</fullName>
    </submittedName>
</protein>
<keyword evidence="3" id="KW-1185">Reference proteome</keyword>
<evidence type="ECO:0000313" key="2">
    <source>
        <dbReference type="EMBL" id="CAL1355554.1"/>
    </source>
</evidence>
<dbReference type="EMBL" id="OZ034813">
    <property type="protein sequence ID" value="CAL1355554.1"/>
    <property type="molecule type" value="Genomic_DNA"/>
</dbReference>
<dbReference type="Proteomes" id="UP001497516">
    <property type="component" value="Chromosome 1"/>
</dbReference>